<dbReference type="InterPro" id="IPR052051">
    <property type="entry name" value="TCR_complex_component"/>
</dbReference>
<evidence type="ECO:0000259" key="10">
    <source>
        <dbReference type="PROSITE" id="PS50835"/>
    </source>
</evidence>
<evidence type="ECO:0000256" key="6">
    <source>
        <dbReference type="ARBA" id="ARBA00023157"/>
    </source>
</evidence>
<dbReference type="Proteomes" id="UP000503349">
    <property type="component" value="Chromosome 13"/>
</dbReference>
<gene>
    <name evidence="11" type="ORF">EXN66_Car013259</name>
</gene>
<feature type="domain" description="Ig-like" evidence="10">
    <location>
        <begin position="18"/>
        <end position="121"/>
    </location>
</feature>
<sequence length="231" mass="25912">MRSFTVIIALLLYNYSWVSVSGSETQTVEVQSGEEVTLLCSNISKMTTQTEWFRLVNRSKPRCISSMYEADNETSYCDGFEHGFEMSSNISTVFLKIKRVDLSDSGLYFCSFYKDSHTVISTAVHLKVEGKGESDNELAFKTKKEPDGMTNLMTVILGALTVFLTIVVTVLAVKIRKLQKAVTEEQPKPNKNLASDDLNYAALSFPSKQKRNCRPATVRDLEPNVVYSATR</sequence>
<keyword evidence="6" id="KW-1015">Disulfide bond</keyword>
<dbReference type="InterPro" id="IPR003599">
    <property type="entry name" value="Ig_sub"/>
</dbReference>
<dbReference type="SUPFAM" id="SSF48726">
    <property type="entry name" value="Immunoglobulin"/>
    <property type="match status" value="1"/>
</dbReference>
<feature type="chain" id="PRO_5026177992" description="Ig-like domain-containing protein" evidence="9">
    <location>
        <begin position="23"/>
        <end position="231"/>
    </location>
</feature>
<keyword evidence="3 9" id="KW-0732">Signal</keyword>
<evidence type="ECO:0000256" key="4">
    <source>
        <dbReference type="ARBA" id="ARBA00022859"/>
    </source>
</evidence>
<dbReference type="PANTHER" id="PTHR19433:SF111">
    <property type="entry name" value="T CELL RECEPTOR ALPHA VARIABLE 4"/>
    <property type="match status" value="1"/>
</dbReference>
<dbReference type="SMART" id="SM00409">
    <property type="entry name" value="IG"/>
    <property type="match status" value="1"/>
</dbReference>
<dbReference type="PANTHER" id="PTHR19433">
    <property type="entry name" value="T-CELL RECEPTOR ALPHA CHAIN V REGION-RELATED"/>
    <property type="match status" value="1"/>
</dbReference>
<dbReference type="AlphaFoldDB" id="A0A6G1Q560"/>
<reference evidence="12" key="2">
    <citation type="submission" date="2019-02" db="EMBL/GenBank/DDBJ databases">
        <title>Opniocepnalus argus Var Kimnra genome.</title>
        <authorList>
            <person name="Zhou C."/>
            <person name="Xiao S."/>
        </authorList>
    </citation>
    <scope>NUCLEOTIDE SEQUENCE [LARGE SCALE GENOMIC DNA]</scope>
</reference>
<keyword evidence="4" id="KW-0391">Immunity</keyword>
<evidence type="ECO:0000256" key="5">
    <source>
        <dbReference type="ARBA" id="ARBA00023136"/>
    </source>
</evidence>
<dbReference type="GO" id="GO:0005886">
    <property type="term" value="C:plasma membrane"/>
    <property type="evidence" value="ECO:0007669"/>
    <property type="project" value="UniProtKB-SubCell"/>
</dbReference>
<evidence type="ECO:0000313" key="11">
    <source>
        <dbReference type="EMBL" id="KAF3697579.1"/>
    </source>
</evidence>
<keyword evidence="2" id="KW-1003">Cell membrane</keyword>
<dbReference type="OrthoDB" id="9932608at2759"/>
<dbReference type="InterPro" id="IPR013783">
    <property type="entry name" value="Ig-like_fold"/>
</dbReference>
<dbReference type="Pfam" id="PF07686">
    <property type="entry name" value="V-set"/>
    <property type="match status" value="1"/>
</dbReference>
<comment type="subcellular location">
    <subcellularLocation>
        <location evidence="1">Cell membrane</location>
    </subcellularLocation>
</comment>
<dbReference type="InterPro" id="IPR036179">
    <property type="entry name" value="Ig-like_dom_sf"/>
</dbReference>
<name>A0A6G1Q560_CHAAH</name>
<keyword evidence="7" id="KW-0325">Glycoprotein</keyword>
<evidence type="ECO:0000256" key="9">
    <source>
        <dbReference type="SAM" id="SignalP"/>
    </source>
</evidence>
<keyword evidence="8" id="KW-0812">Transmembrane</keyword>
<dbReference type="InterPro" id="IPR013106">
    <property type="entry name" value="Ig_V-set"/>
</dbReference>
<evidence type="ECO:0000256" key="3">
    <source>
        <dbReference type="ARBA" id="ARBA00022729"/>
    </source>
</evidence>
<evidence type="ECO:0000256" key="8">
    <source>
        <dbReference type="SAM" id="Phobius"/>
    </source>
</evidence>
<dbReference type="InterPro" id="IPR007110">
    <property type="entry name" value="Ig-like_dom"/>
</dbReference>
<feature type="signal peptide" evidence="9">
    <location>
        <begin position="1"/>
        <end position="22"/>
    </location>
</feature>
<dbReference type="GO" id="GO:0002376">
    <property type="term" value="P:immune system process"/>
    <property type="evidence" value="ECO:0007669"/>
    <property type="project" value="UniProtKB-KW"/>
</dbReference>
<evidence type="ECO:0000256" key="2">
    <source>
        <dbReference type="ARBA" id="ARBA00022475"/>
    </source>
</evidence>
<dbReference type="PROSITE" id="PS50835">
    <property type="entry name" value="IG_LIKE"/>
    <property type="match status" value="1"/>
</dbReference>
<protein>
    <recommendedName>
        <fullName evidence="10">Ig-like domain-containing protein</fullName>
    </recommendedName>
</protein>
<dbReference type="EMBL" id="CM015724">
    <property type="protein sequence ID" value="KAF3697579.1"/>
    <property type="molecule type" value="Genomic_DNA"/>
</dbReference>
<dbReference type="Gene3D" id="2.60.40.10">
    <property type="entry name" value="Immunoglobulins"/>
    <property type="match status" value="1"/>
</dbReference>
<evidence type="ECO:0000313" key="12">
    <source>
        <dbReference type="Proteomes" id="UP000503349"/>
    </source>
</evidence>
<accession>A0A6G1Q560</accession>
<organism evidence="11 12">
    <name type="scientific">Channa argus</name>
    <name type="common">Northern snakehead</name>
    <name type="synonym">Ophicephalus argus</name>
    <dbReference type="NCBI Taxonomy" id="215402"/>
    <lineage>
        <taxon>Eukaryota</taxon>
        <taxon>Metazoa</taxon>
        <taxon>Chordata</taxon>
        <taxon>Craniata</taxon>
        <taxon>Vertebrata</taxon>
        <taxon>Euteleostomi</taxon>
        <taxon>Actinopterygii</taxon>
        <taxon>Neopterygii</taxon>
        <taxon>Teleostei</taxon>
        <taxon>Neoteleostei</taxon>
        <taxon>Acanthomorphata</taxon>
        <taxon>Anabantaria</taxon>
        <taxon>Anabantiformes</taxon>
        <taxon>Channoidei</taxon>
        <taxon>Channidae</taxon>
        <taxon>Channa</taxon>
    </lineage>
</organism>
<proteinExistence type="predicted"/>
<dbReference type="CDD" id="cd00099">
    <property type="entry name" value="IgV"/>
    <property type="match status" value="1"/>
</dbReference>
<keyword evidence="8" id="KW-1133">Transmembrane helix</keyword>
<feature type="transmembrane region" description="Helical" evidence="8">
    <location>
        <begin position="152"/>
        <end position="173"/>
    </location>
</feature>
<evidence type="ECO:0000256" key="1">
    <source>
        <dbReference type="ARBA" id="ARBA00004236"/>
    </source>
</evidence>
<evidence type="ECO:0000256" key="7">
    <source>
        <dbReference type="ARBA" id="ARBA00023180"/>
    </source>
</evidence>
<dbReference type="GO" id="GO:0009617">
    <property type="term" value="P:response to bacterium"/>
    <property type="evidence" value="ECO:0007669"/>
    <property type="project" value="TreeGrafter"/>
</dbReference>
<keyword evidence="12" id="KW-1185">Reference proteome</keyword>
<reference evidence="11 12" key="1">
    <citation type="submission" date="2019-02" db="EMBL/GenBank/DDBJ databases">
        <title>Opniocepnalus argus genome.</title>
        <authorList>
            <person name="Zhou C."/>
            <person name="Xiao S."/>
        </authorList>
    </citation>
    <scope>NUCLEOTIDE SEQUENCE [LARGE SCALE GENOMIC DNA]</scope>
    <source>
        <strain evidence="11">OARG1902GOOAL</strain>
        <tissue evidence="11">Muscle</tissue>
    </source>
</reference>
<keyword evidence="5 8" id="KW-0472">Membrane</keyword>